<dbReference type="GO" id="GO:0045892">
    <property type="term" value="P:negative regulation of DNA-templated transcription"/>
    <property type="evidence" value="ECO:0007669"/>
    <property type="project" value="TreeGrafter"/>
</dbReference>
<keyword evidence="2" id="KW-0238">DNA-binding</keyword>
<evidence type="ECO:0000313" key="6">
    <source>
        <dbReference type="Proteomes" id="UP000198925"/>
    </source>
</evidence>
<accession>A0A1G6LLU1</accession>
<dbReference type="CDD" id="cd07377">
    <property type="entry name" value="WHTH_GntR"/>
    <property type="match status" value="1"/>
</dbReference>
<evidence type="ECO:0000256" key="3">
    <source>
        <dbReference type="ARBA" id="ARBA00023163"/>
    </source>
</evidence>
<evidence type="ECO:0000256" key="1">
    <source>
        <dbReference type="ARBA" id="ARBA00023015"/>
    </source>
</evidence>
<dbReference type="InterPro" id="IPR050679">
    <property type="entry name" value="Bact_HTH_transcr_reg"/>
</dbReference>
<dbReference type="SMART" id="SM00866">
    <property type="entry name" value="UTRA"/>
    <property type="match status" value="1"/>
</dbReference>
<dbReference type="InterPro" id="IPR011663">
    <property type="entry name" value="UTRA"/>
</dbReference>
<dbReference type="InterPro" id="IPR036388">
    <property type="entry name" value="WH-like_DNA-bd_sf"/>
</dbReference>
<dbReference type="SMART" id="SM00345">
    <property type="entry name" value="HTH_GNTR"/>
    <property type="match status" value="1"/>
</dbReference>
<dbReference type="AlphaFoldDB" id="A0A1G6LLU1"/>
<dbReference type="GO" id="GO:0003700">
    <property type="term" value="F:DNA-binding transcription factor activity"/>
    <property type="evidence" value="ECO:0007669"/>
    <property type="project" value="InterPro"/>
</dbReference>
<dbReference type="EMBL" id="FMZX01000001">
    <property type="protein sequence ID" value="SDC43745.1"/>
    <property type="molecule type" value="Genomic_DNA"/>
</dbReference>
<keyword evidence="1" id="KW-0805">Transcription regulation</keyword>
<dbReference type="PROSITE" id="PS50949">
    <property type="entry name" value="HTH_GNTR"/>
    <property type="match status" value="1"/>
</dbReference>
<evidence type="ECO:0000259" key="4">
    <source>
        <dbReference type="PROSITE" id="PS50949"/>
    </source>
</evidence>
<dbReference type="PANTHER" id="PTHR44846">
    <property type="entry name" value="MANNOSYL-D-GLYCERATE TRANSPORT/METABOLISM SYSTEM REPRESSOR MNGR-RELATED"/>
    <property type="match status" value="1"/>
</dbReference>
<keyword evidence="3" id="KW-0804">Transcription</keyword>
<dbReference type="InterPro" id="IPR000524">
    <property type="entry name" value="Tscrpt_reg_HTH_GntR"/>
</dbReference>
<dbReference type="InterPro" id="IPR036390">
    <property type="entry name" value="WH_DNA-bd_sf"/>
</dbReference>
<proteinExistence type="predicted"/>
<dbReference type="RefSeq" id="WP_090562431.1">
    <property type="nucleotide sequence ID" value="NZ_FMXZ01000003.1"/>
</dbReference>
<reference evidence="5 6" key="1">
    <citation type="submission" date="2016-10" db="EMBL/GenBank/DDBJ databases">
        <authorList>
            <person name="de Groot N.N."/>
        </authorList>
    </citation>
    <scope>NUCLEOTIDE SEQUENCE [LARGE SCALE GENOMIC DNA]</scope>
    <source>
        <strain evidence="5 6">CPCC 100156</strain>
    </source>
</reference>
<keyword evidence="6" id="KW-1185">Reference proteome</keyword>
<dbReference type="Pfam" id="PF00392">
    <property type="entry name" value="GntR"/>
    <property type="match status" value="1"/>
</dbReference>
<sequence>MDRATPRKRPATGPATRSSAAEAAQLLAEAQPRYASLAAALAAEILDGRRALGELLPTEQELGQSFGVSRSTVREALRRLRDLGLVAGTQGVGTRVIANQPRSSYELAVRSATEVMGYSDRTLLEIHESAMVTADAALAERIGCAPGSRWLHIQGLRQPVPKAKAPPISCVDLYIAEPFADLAQGPEIVTTPAYRLIARERGVRVAELQQEVTAIALTPAQAAALRAEPGSPGLHIIRRFQSADGQLLEATVNIHPAADRFVYALRLGAPTEGG</sequence>
<protein>
    <submittedName>
        <fullName evidence="5">Transcriptional regulator, GntR family</fullName>
    </submittedName>
</protein>
<evidence type="ECO:0000313" key="5">
    <source>
        <dbReference type="EMBL" id="SDC43745.1"/>
    </source>
</evidence>
<dbReference type="PRINTS" id="PR00035">
    <property type="entry name" value="HTHGNTR"/>
</dbReference>
<dbReference type="PANTHER" id="PTHR44846:SF17">
    <property type="entry name" value="GNTR-FAMILY TRANSCRIPTIONAL REGULATOR"/>
    <property type="match status" value="1"/>
</dbReference>
<dbReference type="GO" id="GO:0003677">
    <property type="term" value="F:DNA binding"/>
    <property type="evidence" value="ECO:0007669"/>
    <property type="project" value="UniProtKB-KW"/>
</dbReference>
<dbReference type="Proteomes" id="UP000198925">
    <property type="component" value="Unassembled WGS sequence"/>
</dbReference>
<dbReference type="InterPro" id="IPR028978">
    <property type="entry name" value="Chorismate_lyase_/UTRA_dom_sf"/>
</dbReference>
<dbReference type="SUPFAM" id="SSF46785">
    <property type="entry name" value="Winged helix' DNA-binding domain"/>
    <property type="match status" value="1"/>
</dbReference>
<dbReference type="OrthoDB" id="7339934at2"/>
<name>A0A1G6LLU1_9PROT</name>
<dbReference type="Gene3D" id="3.40.1410.10">
    <property type="entry name" value="Chorismate lyase-like"/>
    <property type="match status" value="1"/>
</dbReference>
<dbReference type="SUPFAM" id="SSF64288">
    <property type="entry name" value="Chorismate lyase-like"/>
    <property type="match status" value="1"/>
</dbReference>
<dbReference type="STRING" id="938405.SAMN02927895_01771"/>
<gene>
    <name evidence="5" type="ORF">SAMN04487779_1001929</name>
</gene>
<organism evidence="5 6">
    <name type="scientific">Belnapia rosea</name>
    <dbReference type="NCBI Taxonomy" id="938405"/>
    <lineage>
        <taxon>Bacteria</taxon>
        <taxon>Pseudomonadati</taxon>
        <taxon>Pseudomonadota</taxon>
        <taxon>Alphaproteobacteria</taxon>
        <taxon>Acetobacterales</taxon>
        <taxon>Roseomonadaceae</taxon>
        <taxon>Belnapia</taxon>
    </lineage>
</organism>
<dbReference type="Gene3D" id="1.10.10.10">
    <property type="entry name" value="Winged helix-like DNA-binding domain superfamily/Winged helix DNA-binding domain"/>
    <property type="match status" value="1"/>
</dbReference>
<feature type="domain" description="HTH gntR-type" evidence="4">
    <location>
        <begin position="31"/>
        <end position="99"/>
    </location>
</feature>
<evidence type="ECO:0000256" key="2">
    <source>
        <dbReference type="ARBA" id="ARBA00023125"/>
    </source>
</evidence>
<dbReference type="Pfam" id="PF07702">
    <property type="entry name" value="UTRA"/>
    <property type="match status" value="1"/>
</dbReference>